<feature type="region of interest" description="Disordered" evidence="1">
    <location>
        <begin position="212"/>
        <end position="241"/>
    </location>
</feature>
<evidence type="ECO:0000256" key="1">
    <source>
        <dbReference type="SAM" id="MobiDB-lite"/>
    </source>
</evidence>
<feature type="compositionally biased region" description="Basic and acidic residues" evidence="1">
    <location>
        <begin position="212"/>
        <end position="223"/>
    </location>
</feature>
<name>A0A3S1CTV3_9BACT</name>
<feature type="region of interest" description="Disordered" evidence="1">
    <location>
        <begin position="281"/>
        <end position="308"/>
    </location>
</feature>
<dbReference type="InterPro" id="IPR039561">
    <property type="entry name" value="Peptidase_M15C"/>
</dbReference>
<dbReference type="Pfam" id="PF13539">
    <property type="entry name" value="Peptidase_M15_4"/>
    <property type="match status" value="1"/>
</dbReference>
<dbReference type="GO" id="GO:0008233">
    <property type="term" value="F:peptidase activity"/>
    <property type="evidence" value="ECO:0007669"/>
    <property type="project" value="InterPro"/>
</dbReference>
<evidence type="ECO:0000313" key="3">
    <source>
        <dbReference type="EMBL" id="NSL90805.1"/>
    </source>
</evidence>
<gene>
    <name evidence="3" type="ORF">ECE50_028535</name>
</gene>
<dbReference type="AlphaFoldDB" id="A0A3S1CTV3"/>
<protein>
    <submittedName>
        <fullName evidence="3">M15 family metallopeptidase</fullName>
    </submittedName>
</protein>
<feature type="region of interest" description="Disordered" evidence="1">
    <location>
        <begin position="144"/>
        <end position="164"/>
    </location>
</feature>
<proteinExistence type="predicted"/>
<dbReference type="Proteomes" id="UP000281028">
    <property type="component" value="Unassembled WGS sequence"/>
</dbReference>
<feature type="compositionally biased region" description="Low complexity" evidence="1">
    <location>
        <begin position="144"/>
        <end position="155"/>
    </location>
</feature>
<evidence type="ECO:0000259" key="2">
    <source>
        <dbReference type="Pfam" id="PF13539"/>
    </source>
</evidence>
<accession>A0A3S1CTV3</accession>
<feature type="domain" description="Peptidase M15C" evidence="2">
    <location>
        <begin position="485"/>
        <end position="548"/>
    </location>
</feature>
<sequence length="552" mass="60856">MRKKQTPYACYDDMLNDYYGCIRPASRRKRRAVSRNFDNGEVLVSKDAVPAEEYVVAAAVDEDGNFFDEYVVASSATDEPAAAEEYVVLSASYSDDSYTNDIQEEIHLSPVSHHQDLLTNVLEPDTDSGNTSYTYASDIAAAPVSSAKPVPSPAADNTTTHPDTDALLDDIKQMRSAEAPPPDSSSTLSEKEQEIANDLQAILSGKKVYDPATKRTVNREDLGKQQSVEAPTPPKEQDPGFKNEHAIFDRIAQNMKYANAYNLGTIQVDTEELNNRFNEFEQTPPAKRSTPQPAAAAQSVTRKDNPYSIQEDFNPAEFMQDLDEMRKKQSPSDTPPPSDVVATVEAAPQPAVTAQQVATPAAPAADPNWPPRPTSIRPLSTAERATEFGTFTYEADPSTFNGDGIRVTNSWYHDNIIPVSIPQLNGKRFGSRVIQNGTINFHRAGADRLRRLWAAWETAGLLDRITTFEGGYAARYIRGTRDRNPRPLSNHAWGTAFDINAPWNALGSEPALVGQTGCVRELVAIANQHGFFWGGHFRSRKDGMHFELGRTV</sequence>
<dbReference type="SUPFAM" id="SSF55166">
    <property type="entry name" value="Hedgehog/DD-peptidase"/>
    <property type="match status" value="1"/>
</dbReference>
<dbReference type="EMBL" id="RIAR02000001">
    <property type="protein sequence ID" value="NSL90805.1"/>
    <property type="molecule type" value="Genomic_DNA"/>
</dbReference>
<dbReference type="OrthoDB" id="9799970at2"/>
<evidence type="ECO:0000313" key="4">
    <source>
        <dbReference type="Proteomes" id="UP000281028"/>
    </source>
</evidence>
<organism evidence="3 4">
    <name type="scientific">Chitinophaga solisilvae</name>
    <dbReference type="NCBI Taxonomy" id="1233460"/>
    <lineage>
        <taxon>Bacteria</taxon>
        <taxon>Pseudomonadati</taxon>
        <taxon>Bacteroidota</taxon>
        <taxon>Chitinophagia</taxon>
        <taxon>Chitinophagales</taxon>
        <taxon>Chitinophagaceae</taxon>
        <taxon>Chitinophaga</taxon>
    </lineage>
</organism>
<dbReference type="InterPro" id="IPR009045">
    <property type="entry name" value="Zn_M74/Hedgehog-like"/>
</dbReference>
<dbReference type="Gene3D" id="3.30.1380.10">
    <property type="match status" value="1"/>
</dbReference>
<keyword evidence="4" id="KW-1185">Reference proteome</keyword>
<comment type="caution">
    <text evidence="3">The sequence shown here is derived from an EMBL/GenBank/DDBJ whole genome shotgun (WGS) entry which is preliminary data.</text>
</comment>
<reference evidence="3" key="1">
    <citation type="submission" date="2020-05" db="EMBL/GenBank/DDBJ databases">
        <title>Chitinophaga laudate sp. nov., isolated from a tropical peat swamp.</title>
        <authorList>
            <person name="Goh C.B.S."/>
            <person name="Lee M.S."/>
            <person name="Parimannan S."/>
            <person name="Pasbakhsh P."/>
            <person name="Yule C.M."/>
            <person name="Rajandas H."/>
            <person name="Loke S."/>
            <person name="Croft L."/>
            <person name="Tan J.B.L."/>
        </authorList>
    </citation>
    <scope>NUCLEOTIDE SEQUENCE</scope>
    <source>
        <strain evidence="3">Mgbs1</strain>
    </source>
</reference>